<organism evidence="4 5">
    <name type="scientific">Paractinoplanes bogorensis</name>
    <dbReference type="NCBI Taxonomy" id="1610840"/>
    <lineage>
        <taxon>Bacteria</taxon>
        <taxon>Bacillati</taxon>
        <taxon>Actinomycetota</taxon>
        <taxon>Actinomycetes</taxon>
        <taxon>Micromonosporales</taxon>
        <taxon>Micromonosporaceae</taxon>
        <taxon>Paractinoplanes</taxon>
    </lineage>
</organism>
<evidence type="ECO:0008006" key="6">
    <source>
        <dbReference type="Google" id="ProtNLM"/>
    </source>
</evidence>
<proteinExistence type="predicted"/>
<dbReference type="Proteomes" id="UP001519654">
    <property type="component" value="Unassembled WGS sequence"/>
</dbReference>
<comment type="caution">
    <text evidence="4">The sequence shown here is derived from an EMBL/GenBank/DDBJ whole genome shotgun (WGS) entry which is preliminary data.</text>
</comment>
<feature type="signal peptide" evidence="3">
    <location>
        <begin position="1"/>
        <end position="24"/>
    </location>
</feature>
<keyword evidence="5" id="KW-1185">Reference proteome</keyword>
<sequence length="394" mass="39961">MLSLRRLLIAATALALAVPAPAHAAAAAPFTLVVPDVGVSNVTGSYLPVVLAPDAGATLPAALTGAHLEVDTTEVAGFASVSIPDGDCATTCHLDTAQGWRLPQLFAHTKAGAAVGTSGTIKVTLTADGITPLVTTAKLTVTDVHVVARPATATYTAKDGTEQVTAVVQITNLGSEPVTDVSWRLVVDRGAEWLPTYGPNTNCRYGFTEGDKFAYGSEESCDTYGMVLQPGQTYTVNDTVLIAPGAKSGDRFGFRATWWAGPGAREVTAALRQLSGMHVFSKGINVPHPLPDGTAPAEPAAAGTQLTGTLLIGDQPATSPPTSAPTSPVATEPTAGVTTAPGGVAAPAPDGGSGGGLPITDTDTMLVAVAGAVLIAGGAFAFRTARRRRTRFTA</sequence>
<protein>
    <recommendedName>
        <fullName evidence="6">LPXTG cell wall anchor domain-containing protein</fullName>
    </recommendedName>
</protein>
<name>A0ABS5Z1V5_9ACTN</name>
<keyword evidence="2" id="KW-0472">Membrane</keyword>
<evidence type="ECO:0000256" key="3">
    <source>
        <dbReference type="SAM" id="SignalP"/>
    </source>
</evidence>
<evidence type="ECO:0000256" key="1">
    <source>
        <dbReference type="SAM" id="MobiDB-lite"/>
    </source>
</evidence>
<reference evidence="4 5" key="1">
    <citation type="submission" date="2021-06" db="EMBL/GenBank/DDBJ databases">
        <title>Actinoplanes lichenicola sp. nov., and Actinoplanes ovalisporus sp. nov., isolated from lichen in Thailand.</title>
        <authorList>
            <person name="Saeng-In P."/>
            <person name="Kanchanasin P."/>
            <person name="Yuki M."/>
            <person name="Kudo T."/>
            <person name="Ohkuma M."/>
            <person name="Phongsopitanun W."/>
            <person name="Tanasupawat S."/>
        </authorList>
    </citation>
    <scope>NUCLEOTIDE SEQUENCE [LARGE SCALE GENOMIC DNA]</scope>
    <source>
        <strain evidence="4 5">NBRC 110975</strain>
    </source>
</reference>
<evidence type="ECO:0000256" key="2">
    <source>
        <dbReference type="SAM" id="Phobius"/>
    </source>
</evidence>
<dbReference type="RefSeq" id="WP_215794557.1">
    <property type="nucleotide sequence ID" value="NZ_JAHKKG010000015.1"/>
</dbReference>
<keyword evidence="3" id="KW-0732">Signal</keyword>
<keyword evidence="2" id="KW-1133">Transmembrane helix</keyword>
<gene>
    <name evidence="4" type="ORF">KOI35_39800</name>
</gene>
<keyword evidence="2" id="KW-0812">Transmembrane</keyword>
<feature type="region of interest" description="Disordered" evidence="1">
    <location>
        <begin position="311"/>
        <end position="357"/>
    </location>
</feature>
<feature type="chain" id="PRO_5047487864" description="LPXTG cell wall anchor domain-containing protein" evidence="3">
    <location>
        <begin position="25"/>
        <end position="394"/>
    </location>
</feature>
<feature type="transmembrane region" description="Helical" evidence="2">
    <location>
        <begin position="365"/>
        <end position="382"/>
    </location>
</feature>
<feature type="compositionally biased region" description="Low complexity" evidence="1">
    <location>
        <begin position="324"/>
        <end position="350"/>
    </location>
</feature>
<accession>A0ABS5Z1V5</accession>
<evidence type="ECO:0000313" key="4">
    <source>
        <dbReference type="EMBL" id="MBU2669672.1"/>
    </source>
</evidence>
<evidence type="ECO:0000313" key="5">
    <source>
        <dbReference type="Proteomes" id="UP001519654"/>
    </source>
</evidence>
<dbReference type="EMBL" id="JAHKKG010000015">
    <property type="protein sequence ID" value="MBU2669672.1"/>
    <property type="molecule type" value="Genomic_DNA"/>
</dbReference>